<dbReference type="GO" id="GO:0004252">
    <property type="term" value="F:serine-type endopeptidase activity"/>
    <property type="evidence" value="ECO:0007669"/>
    <property type="project" value="InterPro"/>
</dbReference>
<dbReference type="InterPro" id="IPR019757">
    <property type="entry name" value="Pept_S26A_signal_pept_1_Lys-AS"/>
</dbReference>
<comment type="catalytic activity">
    <reaction evidence="1 7">
        <text>Cleavage of hydrophobic, N-terminal signal or leader sequences from secreted and periplasmic proteins.</text>
        <dbReference type="EC" id="3.4.21.89"/>
    </reaction>
</comment>
<dbReference type="InterPro" id="IPR019533">
    <property type="entry name" value="Peptidase_S26"/>
</dbReference>
<dbReference type="PROSITE" id="PS00761">
    <property type="entry name" value="SPASE_I_3"/>
    <property type="match status" value="1"/>
</dbReference>
<dbReference type="PANTHER" id="PTHR43390:SF1">
    <property type="entry name" value="CHLOROPLAST PROCESSING PEPTIDASE"/>
    <property type="match status" value="1"/>
</dbReference>
<evidence type="ECO:0000256" key="2">
    <source>
        <dbReference type="ARBA" id="ARBA00004401"/>
    </source>
</evidence>
<dbReference type="OrthoDB" id="2183286at2"/>
<accession>A0A242K947</accession>
<evidence type="ECO:0000256" key="4">
    <source>
        <dbReference type="ARBA" id="ARBA00013208"/>
    </source>
</evidence>
<dbReference type="EMBL" id="NGMM01000002">
    <property type="protein sequence ID" value="OTP17672.1"/>
    <property type="molecule type" value="Genomic_DNA"/>
</dbReference>
<name>A0A242K947_9ENTE</name>
<dbReference type="CDD" id="cd06530">
    <property type="entry name" value="S26_SPase_I"/>
    <property type="match status" value="1"/>
</dbReference>
<evidence type="ECO:0000259" key="8">
    <source>
        <dbReference type="Pfam" id="PF10502"/>
    </source>
</evidence>
<reference evidence="9" key="1">
    <citation type="submission" date="2017-05" db="EMBL/GenBank/DDBJ databases">
        <title>The Genome Sequence of Enterococcus sp. 9E7_DIV0242.</title>
        <authorList>
            <consortium name="The Broad Institute Genomics Platform"/>
            <consortium name="The Broad Institute Genomic Center for Infectious Diseases"/>
            <person name="Earl A."/>
            <person name="Manson A."/>
            <person name="Schwartman J."/>
            <person name="Gilmore M."/>
            <person name="Abouelleil A."/>
            <person name="Cao P."/>
            <person name="Chapman S."/>
            <person name="Cusick C."/>
            <person name="Shea T."/>
            <person name="Young S."/>
            <person name="Neafsey D."/>
            <person name="Nusbaum C."/>
            <person name="Birren B."/>
        </authorList>
    </citation>
    <scope>NUCLEOTIDE SEQUENCE [LARGE SCALE GENOMIC DNA]</scope>
    <source>
        <strain evidence="9">9E7_DIV0242</strain>
    </source>
</reference>
<dbReference type="Proteomes" id="UP000195141">
    <property type="component" value="Chromosome"/>
</dbReference>
<dbReference type="PANTHER" id="PTHR43390">
    <property type="entry name" value="SIGNAL PEPTIDASE I"/>
    <property type="match status" value="1"/>
</dbReference>
<dbReference type="InterPro" id="IPR036286">
    <property type="entry name" value="LexA/Signal_pep-like_sf"/>
</dbReference>
<dbReference type="GO" id="GO:0009003">
    <property type="term" value="F:signal peptidase activity"/>
    <property type="evidence" value="ECO:0007669"/>
    <property type="project" value="UniProtKB-EC"/>
</dbReference>
<evidence type="ECO:0000256" key="5">
    <source>
        <dbReference type="ARBA" id="ARBA00022801"/>
    </source>
</evidence>
<comment type="subcellular location">
    <subcellularLocation>
        <location evidence="2">Cell membrane</location>
        <topology evidence="2">Single-pass type II membrane protein</topology>
    </subcellularLocation>
    <subcellularLocation>
        <location evidence="7">Membrane</location>
        <topology evidence="7">Single-pass type II membrane protein</topology>
    </subcellularLocation>
</comment>
<reference evidence="10" key="3">
    <citation type="submission" date="2024-03" db="EMBL/GenBank/DDBJ databases">
        <title>The Genome Sequence of Enterococcus sp. DIV0242b.</title>
        <authorList>
            <consortium name="The Broad Institute Genomics Platform"/>
            <consortium name="The Broad Institute Microbial Omics Core"/>
            <consortium name="The Broad Institute Genomic Center for Infectious Diseases"/>
            <person name="Earl A."/>
            <person name="Manson A."/>
            <person name="Gilmore M."/>
            <person name="Schwartman J."/>
            <person name="Shea T."/>
            <person name="Abouelleil A."/>
            <person name="Cao P."/>
            <person name="Chapman S."/>
            <person name="Cusick C."/>
            <person name="Young S."/>
            <person name="Neafsey D."/>
            <person name="Nusbaum C."/>
            <person name="Birren B."/>
        </authorList>
    </citation>
    <scope>NUCLEOTIDE SEQUENCE</scope>
    <source>
        <strain evidence="10">9E7_DIV0242</strain>
    </source>
</reference>
<keyword evidence="7" id="KW-0472">Membrane</keyword>
<dbReference type="Pfam" id="PF10502">
    <property type="entry name" value="Peptidase_S26"/>
    <property type="match status" value="1"/>
</dbReference>
<dbReference type="PRINTS" id="PR00727">
    <property type="entry name" value="LEADERPTASE"/>
</dbReference>
<feature type="domain" description="Peptidase S26" evidence="8">
    <location>
        <begin position="42"/>
        <end position="201"/>
    </location>
</feature>
<dbReference type="SUPFAM" id="SSF51306">
    <property type="entry name" value="LexA/Signal peptidase"/>
    <property type="match status" value="1"/>
</dbReference>
<dbReference type="GO" id="GO:0006465">
    <property type="term" value="P:signal peptide processing"/>
    <property type="evidence" value="ECO:0007669"/>
    <property type="project" value="InterPro"/>
</dbReference>
<organism evidence="9">
    <name type="scientific">Candidatus Enterococcus clewellii</name>
    <dbReference type="NCBI Taxonomy" id="1834193"/>
    <lineage>
        <taxon>Bacteria</taxon>
        <taxon>Bacillati</taxon>
        <taxon>Bacillota</taxon>
        <taxon>Bacilli</taxon>
        <taxon>Lactobacillales</taxon>
        <taxon>Enterococcaceae</taxon>
        <taxon>Enterococcus</taxon>
    </lineage>
</organism>
<evidence type="ECO:0000313" key="10">
    <source>
        <dbReference type="EMBL" id="WYJ91285.1"/>
    </source>
</evidence>
<protein>
    <recommendedName>
        <fullName evidence="4 7">Signal peptidase I</fullName>
        <ecNumber evidence="4 7">3.4.21.89</ecNumber>
    </recommendedName>
</protein>
<keyword evidence="7" id="KW-0645">Protease</keyword>
<comment type="similarity">
    <text evidence="3 7">Belongs to the peptidase S26 family.</text>
</comment>
<feature type="transmembrane region" description="Helical" evidence="7">
    <location>
        <begin position="28"/>
        <end position="55"/>
    </location>
</feature>
<reference evidence="10" key="2">
    <citation type="submission" date="2017-05" db="EMBL/GenBank/DDBJ databases">
        <authorList>
            <consortium name="The Broad Institute Genomics Platform"/>
            <consortium name="The Broad Institute Genomic Center for Infectious Diseases"/>
            <person name="Earl A."/>
            <person name="Manson A."/>
            <person name="Schwartman J."/>
            <person name="Gilmore M."/>
            <person name="Abouelleil A."/>
            <person name="Cao P."/>
            <person name="Chapman S."/>
            <person name="Cusick C."/>
            <person name="Shea T."/>
            <person name="Young S."/>
            <person name="Neafsey D."/>
            <person name="Nusbaum C."/>
            <person name="Birren B."/>
        </authorList>
    </citation>
    <scope>NUCLEOTIDE SEQUENCE</scope>
    <source>
        <strain evidence="10">9E7_DIV0242</strain>
    </source>
</reference>
<evidence type="ECO:0000256" key="3">
    <source>
        <dbReference type="ARBA" id="ARBA00009370"/>
    </source>
</evidence>
<dbReference type="GO" id="GO:0005886">
    <property type="term" value="C:plasma membrane"/>
    <property type="evidence" value="ECO:0007669"/>
    <property type="project" value="UniProtKB-SubCell"/>
</dbReference>
<evidence type="ECO:0000313" key="9">
    <source>
        <dbReference type="EMBL" id="OTP17672.1"/>
    </source>
</evidence>
<dbReference type="InterPro" id="IPR000223">
    <property type="entry name" value="Pept_S26A_signal_pept_1"/>
</dbReference>
<dbReference type="EMBL" id="CP147247">
    <property type="protein sequence ID" value="WYJ91285.1"/>
    <property type="molecule type" value="Genomic_DNA"/>
</dbReference>
<keyword evidence="7" id="KW-1133">Transmembrane helix</keyword>
<dbReference type="InterPro" id="IPR019758">
    <property type="entry name" value="Pept_S26A_signal_pept_1_CS"/>
</dbReference>
<evidence type="ECO:0000256" key="1">
    <source>
        <dbReference type="ARBA" id="ARBA00000677"/>
    </source>
</evidence>
<evidence type="ECO:0000256" key="6">
    <source>
        <dbReference type="PIRSR" id="PIRSR600223-1"/>
    </source>
</evidence>
<dbReference type="Gene3D" id="2.10.109.10">
    <property type="entry name" value="Umud Fragment, subunit A"/>
    <property type="match status" value="1"/>
</dbReference>
<dbReference type="EC" id="3.4.21.89" evidence="4 7"/>
<sequence length="210" mass="23667">MDRKKRIPRTHREQLGKRRSISKKRAKFTLNSLVVLLKESVVFLLLIGGCLVFSLRFGVHQVDGRSMFPTFQNGDRIVVTKNQQPQRYDIITFEPAGKKNESYIKRVMGVPGDTIVVEGTSIFLVSKKTEQTAITSTSDIPDGALKINVTKTVAAELADYSKIPEDCYFVEGDNRDHSTDSRAFGLVHSGQIEGIVNWRYFPFNKIGSVR</sequence>
<keyword evidence="11" id="KW-1185">Reference proteome</keyword>
<evidence type="ECO:0000256" key="7">
    <source>
        <dbReference type="RuleBase" id="RU362042"/>
    </source>
</evidence>
<dbReference type="NCBIfam" id="TIGR02227">
    <property type="entry name" value="sigpep_I_bact"/>
    <property type="match status" value="1"/>
</dbReference>
<feature type="active site" evidence="6">
    <location>
        <position position="66"/>
    </location>
</feature>
<dbReference type="PROSITE" id="PS00760">
    <property type="entry name" value="SPASE_I_2"/>
    <property type="match status" value="1"/>
</dbReference>
<keyword evidence="7" id="KW-0812">Transmembrane</keyword>
<proteinExistence type="inferred from homology"/>
<feature type="active site" evidence="6">
    <location>
        <position position="105"/>
    </location>
</feature>
<keyword evidence="5 7" id="KW-0378">Hydrolase</keyword>
<dbReference type="RefSeq" id="WP_086348866.1">
    <property type="nucleotide sequence ID" value="NZ_CP147247.1"/>
</dbReference>
<dbReference type="AlphaFoldDB" id="A0A242K947"/>
<evidence type="ECO:0000313" key="11">
    <source>
        <dbReference type="Proteomes" id="UP000195141"/>
    </source>
</evidence>
<gene>
    <name evidence="9" type="ORF">A5888_001810</name>
    <name evidence="10" type="ORF">A5888_003053</name>
</gene>